<evidence type="ECO:0000256" key="3">
    <source>
        <dbReference type="ARBA" id="ARBA00022490"/>
    </source>
</evidence>
<dbReference type="InterPro" id="IPR004659">
    <property type="entry name" value="RNase_E/G"/>
</dbReference>
<feature type="binding site" evidence="15">
    <location>
        <position position="404"/>
    </location>
    <ligand>
        <name>Zn(2+)</name>
        <dbReference type="ChEBI" id="CHEBI:29105"/>
        <note>ligand shared between dimeric partners</note>
    </ligand>
</feature>
<feature type="compositionally biased region" description="Basic and acidic residues" evidence="16">
    <location>
        <begin position="570"/>
        <end position="589"/>
    </location>
</feature>
<dbReference type="HAMAP" id="MF_00970">
    <property type="entry name" value="RNase_E"/>
    <property type="match status" value="1"/>
</dbReference>
<keyword evidence="9 15" id="KW-0699">rRNA-binding</keyword>
<dbReference type="SMART" id="SM00316">
    <property type="entry name" value="S1"/>
    <property type="match status" value="1"/>
</dbReference>
<dbReference type="EC" id="3.1.26.12" evidence="15"/>
<dbReference type="InterPro" id="IPR012340">
    <property type="entry name" value="NA-bd_OB-fold"/>
</dbReference>
<dbReference type="RefSeq" id="WP_215819737.1">
    <property type="nucleotide sequence ID" value="NZ_JAGSOY010000021.1"/>
</dbReference>
<accession>A0ABS5ZBW3</accession>
<evidence type="ECO:0000256" key="9">
    <source>
        <dbReference type="ARBA" id="ARBA00022730"/>
    </source>
</evidence>
<keyword evidence="15" id="KW-0820">tRNA-binding</keyword>
<evidence type="ECO:0000256" key="15">
    <source>
        <dbReference type="HAMAP-Rule" id="MF_00970"/>
    </source>
</evidence>
<feature type="region of interest" description="Required for zinc-mediated homotetramerization and catalytic activity" evidence="15">
    <location>
        <begin position="404"/>
        <end position="407"/>
    </location>
</feature>
<evidence type="ECO:0000256" key="8">
    <source>
        <dbReference type="ARBA" id="ARBA00022723"/>
    </source>
</evidence>
<dbReference type="Proteomes" id="UP000690515">
    <property type="component" value="Unassembled WGS sequence"/>
</dbReference>
<feature type="compositionally biased region" description="Polar residues" evidence="16">
    <location>
        <begin position="698"/>
        <end position="713"/>
    </location>
</feature>
<organism evidence="18 19">
    <name type="scientific">Zooshikella harenae</name>
    <dbReference type="NCBI Taxonomy" id="2827238"/>
    <lineage>
        <taxon>Bacteria</taxon>
        <taxon>Pseudomonadati</taxon>
        <taxon>Pseudomonadota</taxon>
        <taxon>Gammaproteobacteria</taxon>
        <taxon>Oceanospirillales</taxon>
        <taxon>Zooshikellaceae</taxon>
        <taxon>Zooshikella</taxon>
    </lineage>
</organism>
<protein>
    <recommendedName>
        <fullName evidence="15">Ribonuclease E</fullName>
        <shortName evidence="15">RNase E</shortName>
        <ecNumber evidence="15">3.1.26.12</ecNumber>
    </recommendedName>
</protein>
<dbReference type="Pfam" id="PF20833">
    <property type="entry name" value="RNase_E_G_Thio"/>
    <property type="match status" value="1"/>
</dbReference>
<dbReference type="Pfam" id="PF00575">
    <property type="entry name" value="S1"/>
    <property type="match status" value="1"/>
</dbReference>
<keyword evidence="4 15" id="KW-0997">Cell inner membrane</keyword>
<evidence type="ECO:0000256" key="10">
    <source>
        <dbReference type="ARBA" id="ARBA00022759"/>
    </source>
</evidence>
<dbReference type="PROSITE" id="PS50126">
    <property type="entry name" value="S1"/>
    <property type="match status" value="1"/>
</dbReference>
<feature type="region of interest" description="Disordered" evidence="16">
    <location>
        <begin position="559"/>
        <end position="964"/>
    </location>
</feature>
<comment type="similarity">
    <text evidence="15">Belongs to the RNase E/G family. RNase E subfamily.</text>
</comment>
<evidence type="ECO:0000256" key="16">
    <source>
        <dbReference type="SAM" id="MobiDB-lite"/>
    </source>
</evidence>
<evidence type="ECO:0000256" key="7">
    <source>
        <dbReference type="ARBA" id="ARBA00022722"/>
    </source>
</evidence>
<keyword evidence="14 15" id="KW-0472">Membrane</keyword>
<comment type="cofactor">
    <cofactor evidence="15">
        <name>Zn(2+)</name>
        <dbReference type="ChEBI" id="CHEBI:29105"/>
    </cofactor>
    <text evidence="15">Binds 2 Zn(2+) ions per homotetramer.</text>
</comment>
<evidence type="ECO:0000256" key="6">
    <source>
        <dbReference type="ARBA" id="ARBA00022694"/>
    </source>
</evidence>
<feature type="compositionally biased region" description="Basic residues" evidence="16">
    <location>
        <begin position="623"/>
        <end position="633"/>
    </location>
</feature>
<dbReference type="NCBIfam" id="NF008074">
    <property type="entry name" value="PRK10811.1"/>
    <property type="match status" value="1"/>
</dbReference>
<keyword evidence="8 15" id="KW-0479">Metal-binding</keyword>
<keyword evidence="7 15" id="KW-0540">Nuclease</keyword>
<dbReference type="GO" id="GO:0008995">
    <property type="term" value="F:ribonuclease E activity"/>
    <property type="evidence" value="ECO:0007669"/>
    <property type="project" value="UniProtKB-EC"/>
</dbReference>
<dbReference type="InterPro" id="IPR048583">
    <property type="entry name" value="RNase_E_G_thioredoxin-like"/>
</dbReference>
<dbReference type="NCBIfam" id="TIGR00757">
    <property type="entry name" value="RNaseEG"/>
    <property type="match status" value="1"/>
</dbReference>
<feature type="compositionally biased region" description="Basic and acidic residues" evidence="16">
    <location>
        <begin position="601"/>
        <end position="622"/>
    </location>
</feature>
<evidence type="ECO:0000313" key="19">
    <source>
        <dbReference type="Proteomes" id="UP000690515"/>
    </source>
</evidence>
<proteinExistence type="inferred from homology"/>
<evidence type="ECO:0000256" key="13">
    <source>
        <dbReference type="ARBA" id="ARBA00022884"/>
    </source>
</evidence>
<keyword evidence="3 15" id="KW-0963">Cytoplasm</keyword>
<feature type="compositionally biased region" description="Basic and acidic residues" evidence="16">
    <location>
        <begin position="952"/>
        <end position="964"/>
    </location>
</feature>
<dbReference type="CDD" id="cd04453">
    <property type="entry name" value="S1_RNase_E"/>
    <property type="match status" value="1"/>
</dbReference>
<dbReference type="InterPro" id="IPR028878">
    <property type="entry name" value="RNase_E"/>
</dbReference>
<feature type="binding site" evidence="15">
    <location>
        <position position="346"/>
    </location>
    <ligand>
        <name>Mg(2+)</name>
        <dbReference type="ChEBI" id="CHEBI:18420"/>
        <note>catalytic</note>
    </ligand>
</feature>
<comment type="function">
    <text evidence="15">Endoribonuclease that plays a central role in RNA processing and decay. Required for the maturation of 5S and 16S rRNAs and the majority of tRNAs. Also involved in the degradation of most mRNAs.</text>
</comment>
<evidence type="ECO:0000256" key="2">
    <source>
        <dbReference type="ARBA" id="ARBA00022475"/>
    </source>
</evidence>
<keyword evidence="6 15" id="KW-0819">tRNA processing</keyword>
<dbReference type="Gene3D" id="3.40.1260.20">
    <property type="entry name" value="Ribonuclease E, catalytic domain"/>
    <property type="match status" value="1"/>
</dbReference>
<evidence type="ECO:0000256" key="5">
    <source>
        <dbReference type="ARBA" id="ARBA00022552"/>
    </source>
</evidence>
<comment type="cofactor">
    <cofactor evidence="15">
        <name>Mg(2+)</name>
        <dbReference type="ChEBI" id="CHEBI:18420"/>
    </cofactor>
    <text evidence="15">Binds 1 Mg(2+) ion per subunit.</text>
</comment>
<feature type="compositionally biased region" description="Polar residues" evidence="16">
    <location>
        <begin position="736"/>
        <end position="779"/>
    </location>
</feature>
<gene>
    <name evidence="15 18" type="primary">rne</name>
    <name evidence="18" type="ORF">KCG35_10800</name>
</gene>
<evidence type="ECO:0000256" key="14">
    <source>
        <dbReference type="ARBA" id="ARBA00023136"/>
    </source>
</evidence>
<reference evidence="18 19" key="1">
    <citation type="submission" date="2021-04" db="EMBL/GenBank/DDBJ databases">
        <authorList>
            <person name="Pira H."/>
            <person name="Risdian C."/>
            <person name="Wink J."/>
        </authorList>
    </citation>
    <scope>NUCLEOTIDE SEQUENCE [LARGE SCALE GENOMIC DNA]</scope>
    <source>
        <strain evidence="18 19">WH53</strain>
    </source>
</reference>
<keyword evidence="19" id="KW-1185">Reference proteome</keyword>
<dbReference type="Pfam" id="PF10150">
    <property type="entry name" value="RNase_E_G"/>
    <property type="match status" value="1"/>
</dbReference>
<dbReference type="Gene3D" id="2.40.50.140">
    <property type="entry name" value="Nucleic acid-binding proteins"/>
    <property type="match status" value="1"/>
</dbReference>
<evidence type="ECO:0000256" key="4">
    <source>
        <dbReference type="ARBA" id="ARBA00022519"/>
    </source>
</evidence>
<name>A0ABS5ZBW3_9GAMM</name>
<evidence type="ECO:0000256" key="11">
    <source>
        <dbReference type="ARBA" id="ARBA00022801"/>
    </source>
</evidence>
<evidence type="ECO:0000313" key="18">
    <source>
        <dbReference type="EMBL" id="MBU2711549.1"/>
    </source>
</evidence>
<keyword evidence="12 15" id="KW-0460">Magnesium</keyword>
<feature type="compositionally biased region" description="Basic and acidic residues" evidence="16">
    <location>
        <begin position="686"/>
        <end position="696"/>
    </location>
</feature>
<comment type="similarity">
    <text evidence="1">Belongs to the RNase E/G family. RNase G subfamily.</text>
</comment>
<comment type="subunit">
    <text evidence="15">Component of the RNA degradosome, which is a multiprotein complex involved in RNA processing and mRNA degradation. Within the RNA degradosome, RNase E assembles into a homotetramer formed by a dimer of dimers.</text>
</comment>
<keyword evidence="13 15" id="KW-0694">RNA-binding</keyword>
<feature type="domain" description="S1 motif" evidence="17">
    <location>
        <begin position="39"/>
        <end position="120"/>
    </location>
</feature>
<dbReference type="SUPFAM" id="SSF50249">
    <property type="entry name" value="Nucleic acid-binding proteins"/>
    <property type="match status" value="1"/>
</dbReference>
<dbReference type="PANTHER" id="PTHR30001">
    <property type="entry name" value="RIBONUCLEASE"/>
    <property type="match status" value="1"/>
</dbReference>
<feature type="compositionally biased region" description="Basic and acidic residues" evidence="16">
    <location>
        <begin position="780"/>
        <end position="792"/>
    </location>
</feature>
<evidence type="ECO:0000256" key="12">
    <source>
        <dbReference type="ARBA" id="ARBA00022842"/>
    </source>
</evidence>
<keyword evidence="15" id="KW-0862">Zinc</keyword>
<evidence type="ECO:0000259" key="17">
    <source>
        <dbReference type="PROSITE" id="PS50126"/>
    </source>
</evidence>
<keyword evidence="2 15" id="KW-1003">Cell membrane</keyword>
<keyword evidence="5 15" id="KW-0698">rRNA processing</keyword>
<dbReference type="EMBL" id="JAGSOY010000021">
    <property type="protein sequence ID" value="MBU2711549.1"/>
    <property type="molecule type" value="Genomic_DNA"/>
</dbReference>
<comment type="caution">
    <text evidence="18">The sequence shown here is derived from an EMBL/GenBank/DDBJ whole genome shotgun (WGS) entry which is preliminary data.</text>
</comment>
<keyword evidence="10 15" id="KW-0255">Endonuclease</keyword>
<comment type="subcellular location">
    <subcellularLocation>
        <location evidence="15">Cytoplasm</location>
    </subcellularLocation>
    <subcellularLocation>
        <location evidence="15">Cell inner membrane</location>
        <topology evidence="15">Peripheral membrane protein</topology>
        <orientation evidence="15">Cytoplasmic side</orientation>
    </subcellularLocation>
</comment>
<dbReference type="PANTHER" id="PTHR30001:SF1">
    <property type="entry name" value="RIBONUCLEASE E_G-LIKE PROTEIN, CHLOROPLASTIC"/>
    <property type="match status" value="1"/>
</dbReference>
<dbReference type="InterPro" id="IPR019307">
    <property type="entry name" value="RNA-bd_AU-1/RNase_E/G"/>
</dbReference>
<feature type="binding site" evidence="15">
    <location>
        <position position="407"/>
    </location>
    <ligand>
        <name>Zn(2+)</name>
        <dbReference type="ChEBI" id="CHEBI:29105"/>
        <note>ligand shared between dimeric partners</note>
    </ligand>
</feature>
<sequence length="964" mass="107526">MKRMLINATQREELRVALVDGQRLYDLDIESGAREQKKANIYKGRITRIEPSLEAAFVDFGAERHGFLPLKEISREYFAKQPHEIQGRINIRDVVSEGQEVIIQVDKEERGNKGAALTTLVSLAGRYLVLMPNNPRAGGISRRIEGEERAELREAMSQLNIPSEMGVIVRTAGLGRTRDELQWDLDYLLHLWNSIKDAAQKKPAPFLIYQESNVIIRAIRDYLRHDIGEVLVDDEAVYSDALRFVEQVIPQYRNRIKLYQDSIPLFNRFQIESQIETAFQREVKLPSGGSIVIDPTEALVSIDINSARATRGGDIEETALQTNLEAADEIARQLRLRDIGGLVVIDFIDMGPLRNQREVESRMRDSLQMDRARVQVGRISRFGLMEMSRQRLRPSLGETSGVVCPRCNGQGIIRDVGSLSLAILRVLEEEALKERTAEIRAQVPVVVATFLLNEKRAAIADIESRNSIQVIIIPNPNLETPHFEVQRLREDQVGQSENELNYEQEPQIETESIELSAGRATRQQAAVKNIAPVQPAPVPSKPGLFKSLMSSISGLFAGESAPAEKPVASRQKEDGRTRSPQGKRSESRTSSRRPPRQQQENQDRSKSGNKDFSGDTRGERSRGKSQQRGPKRRDRPETQVTETSTHNEPREAAAEPYTESANPKRRPRSNGSSQPQRRKSNRPSQRQRDESQREQESTTQPSYSEAAQRNTYAEKTATPAYEPAPSQEAKQDSYPKVTQQSANQEASSSYNKPSTESAQKELQQQQASPDMTQSSQAIEQKTEVAANKEEAKTPISSSVESGKEEAPQPTKPVAAEEPVISVFDTKTAETKASTAEEPSAKSATTQPEEPAAQASKPKRRRGRALNDPRLKRKQQRANTEVAASAQEKEAPAQSKNESTTPRAKPTHLAADLAEVLHTPTEPPKSASAVMNLEPVVDYQTDKQQPKQPSEGKASEPVEEASRDT</sequence>
<comment type="catalytic activity">
    <reaction evidence="15">
        <text>Endonucleolytic cleavage of single-stranded RNA in A- and U-rich regions.</text>
        <dbReference type="EC" id="3.1.26.12"/>
    </reaction>
</comment>
<feature type="binding site" evidence="15">
    <location>
        <position position="303"/>
    </location>
    <ligand>
        <name>Mg(2+)</name>
        <dbReference type="ChEBI" id="CHEBI:18420"/>
        <note>catalytic</note>
    </ligand>
</feature>
<evidence type="ECO:0000256" key="1">
    <source>
        <dbReference type="ARBA" id="ARBA00005663"/>
    </source>
</evidence>
<keyword evidence="11 15" id="KW-0378">Hydrolase</keyword>
<dbReference type="InterPro" id="IPR003029">
    <property type="entry name" value="S1_domain"/>
</dbReference>